<proteinExistence type="predicted"/>
<evidence type="ECO:0000256" key="3">
    <source>
        <dbReference type="ARBA" id="ARBA00022475"/>
    </source>
</evidence>
<feature type="region of interest" description="Disordered" evidence="7">
    <location>
        <begin position="1"/>
        <end position="21"/>
    </location>
</feature>
<protein>
    <submittedName>
        <fullName evidence="9">MATE efflux family protein</fullName>
    </submittedName>
</protein>
<dbReference type="EMBL" id="ABWP01000058">
    <property type="protein sequence ID" value="EEA84972.1"/>
    <property type="molecule type" value="Genomic_DNA"/>
</dbReference>
<keyword evidence="10" id="KW-1185">Reference proteome</keyword>
<feature type="transmembrane region" description="Helical" evidence="8">
    <location>
        <begin position="119"/>
        <end position="140"/>
    </location>
</feature>
<keyword evidence="2" id="KW-0813">Transport</keyword>
<evidence type="ECO:0000256" key="4">
    <source>
        <dbReference type="ARBA" id="ARBA00022692"/>
    </source>
</evidence>
<evidence type="ECO:0000256" key="5">
    <source>
        <dbReference type="ARBA" id="ARBA00022989"/>
    </source>
</evidence>
<dbReference type="InterPro" id="IPR002528">
    <property type="entry name" value="MATE_fam"/>
</dbReference>
<feature type="transmembrane region" description="Helical" evidence="8">
    <location>
        <begin position="377"/>
        <end position="396"/>
    </location>
</feature>
<feature type="transmembrane region" description="Helical" evidence="8">
    <location>
        <begin position="434"/>
        <end position="455"/>
    </location>
</feature>
<dbReference type="GO" id="GO:0015297">
    <property type="term" value="F:antiporter activity"/>
    <property type="evidence" value="ECO:0007669"/>
    <property type="project" value="InterPro"/>
</dbReference>
<keyword evidence="3" id="KW-1003">Cell membrane</keyword>
<feature type="transmembrane region" description="Helical" evidence="8">
    <location>
        <begin position="215"/>
        <end position="235"/>
    </location>
</feature>
<keyword evidence="5 8" id="KW-1133">Transmembrane helix</keyword>
<feature type="transmembrane region" description="Helical" evidence="8">
    <location>
        <begin position="31"/>
        <end position="49"/>
    </location>
</feature>
<evidence type="ECO:0000256" key="8">
    <source>
        <dbReference type="SAM" id="Phobius"/>
    </source>
</evidence>
<dbReference type="STRING" id="500633.CLOHIR_01332"/>
<feature type="transmembrane region" description="Helical" evidence="8">
    <location>
        <begin position="408"/>
        <end position="428"/>
    </location>
</feature>
<reference evidence="9 10" key="2">
    <citation type="submission" date="2008-10" db="EMBL/GenBank/DDBJ databases">
        <title>Draft genome sequence of Clostridium hiranonis (DSM 13275).</title>
        <authorList>
            <person name="Sudarsanam P."/>
            <person name="Ley R."/>
            <person name="Guruge J."/>
            <person name="Turnbaugh P.J."/>
            <person name="Mahowald M."/>
            <person name="Liep D."/>
            <person name="Gordon J."/>
        </authorList>
    </citation>
    <scope>NUCLEOTIDE SEQUENCE [LARGE SCALE GENOMIC DNA]</scope>
    <source>
        <strain evidence="9 10">DSM 13275</strain>
    </source>
</reference>
<feature type="compositionally biased region" description="Basic and acidic residues" evidence="7">
    <location>
        <begin position="9"/>
        <end position="21"/>
    </location>
</feature>
<sequence>MSLSNTEGLETKEATTVEKSKENKNLMTEGSILKTILVFSIPLILGNLLQQMYNTVDSIIVGNYVGKNALAAVGSSSSLIYLLIAFSQGISVGSGVIVSQAIGANKKKDIQLSIHTSMAISIILGAILSILGFIFTPQILKMMNTPAEVMVESVKYLRLYSLGLIFNVIYNMEAGILNSVGNSKRSLLYLGIASVINIIFDLIFIRTLGWGVEGAAIATNISQAIACIITLGYLMRVNANYKVTLSKIKMHKSVAKRLIKVGLPTGIQNMMISLSNVLIQSSINVFGPIAMAGFGAYLKIDGFNILPVLSFSMASTTFTGQNYGAKKVERVKKGMWVVLAMCVVYTIITGALLLAFAHQVIRLFSQDPDVIEAGVRAMRYFCPFYFLLGILHSVAGTIRGVGKTVPPMIVLFLSLCLFRVICILYVIPMTSINYVYMLYPLSWLIGAILMVAYFVKSKPLTIKERI</sequence>
<organism evidence="9 10">
    <name type="scientific">Peptacetobacter hiranonis (strain DSM 13275 / JCM 10541 / KCTC 15199 / TO-931)</name>
    <name type="common">Clostridium hiranonis</name>
    <dbReference type="NCBI Taxonomy" id="500633"/>
    <lineage>
        <taxon>Bacteria</taxon>
        <taxon>Bacillati</taxon>
        <taxon>Bacillota</taxon>
        <taxon>Clostridia</taxon>
        <taxon>Peptostreptococcales</taxon>
        <taxon>Peptostreptococcaceae</taxon>
        <taxon>Peptacetobacter</taxon>
    </lineage>
</organism>
<feature type="transmembrane region" description="Helical" evidence="8">
    <location>
        <begin position="160"/>
        <end position="180"/>
    </location>
</feature>
<evidence type="ECO:0000313" key="10">
    <source>
        <dbReference type="Proteomes" id="UP000003178"/>
    </source>
</evidence>
<dbReference type="RefSeq" id="WP_006440253.1">
    <property type="nucleotide sequence ID" value="NZ_DS995356.1"/>
</dbReference>
<comment type="subcellular location">
    <subcellularLocation>
        <location evidence="1">Cell membrane</location>
        <topology evidence="1">Multi-pass membrane protein</topology>
    </subcellularLocation>
</comment>
<dbReference type="PIRSF" id="PIRSF006603">
    <property type="entry name" value="DinF"/>
    <property type="match status" value="1"/>
</dbReference>
<dbReference type="InterPro" id="IPR052031">
    <property type="entry name" value="Membrane_Transporter-Flippase"/>
</dbReference>
<evidence type="ECO:0000256" key="2">
    <source>
        <dbReference type="ARBA" id="ARBA00022448"/>
    </source>
</evidence>
<feature type="transmembrane region" description="Helical" evidence="8">
    <location>
        <begin position="336"/>
        <end position="357"/>
    </location>
</feature>
<evidence type="ECO:0000313" key="9">
    <source>
        <dbReference type="EMBL" id="EEA84972.1"/>
    </source>
</evidence>
<dbReference type="HOGENOM" id="CLU_012893_5_0_9"/>
<dbReference type="PANTHER" id="PTHR43549">
    <property type="entry name" value="MULTIDRUG RESISTANCE PROTEIN YPNP-RELATED"/>
    <property type="match status" value="1"/>
</dbReference>
<dbReference type="Proteomes" id="UP000003178">
    <property type="component" value="Unassembled WGS sequence"/>
</dbReference>
<evidence type="ECO:0000256" key="1">
    <source>
        <dbReference type="ARBA" id="ARBA00004651"/>
    </source>
</evidence>
<dbReference type="Pfam" id="PF01554">
    <property type="entry name" value="MatE"/>
    <property type="match status" value="2"/>
</dbReference>
<keyword evidence="4 8" id="KW-0812">Transmembrane</keyword>
<dbReference type="NCBIfam" id="TIGR00797">
    <property type="entry name" value="matE"/>
    <property type="match status" value="1"/>
</dbReference>
<accession>B6FZM8</accession>
<evidence type="ECO:0000256" key="7">
    <source>
        <dbReference type="SAM" id="MobiDB-lite"/>
    </source>
</evidence>
<dbReference type="GO" id="GO:0042910">
    <property type="term" value="F:xenobiotic transmembrane transporter activity"/>
    <property type="evidence" value="ECO:0007669"/>
    <property type="project" value="InterPro"/>
</dbReference>
<dbReference type="CDD" id="cd13138">
    <property type="entry name" value="MATE_yoeA_like"/>
    <property type="match status" value="1"/>
</dbReference>
<dbReference type="eggNOG" id="COG0534">
    <property type="taxonomic scope" value="Bacteria"/>
</dbReference>
<comment type="caution">
    <text evidence="9">The sequence shown here is derived from an EMBL/GenBank/DDBJ whole genome shotgun (WGS) entry which is preliminary data.</text>
</comment>
<gene>
    <name evidence="9" type="ORF">CLOHIR_01332</name>
</gene>
<reference evidence="9 10" key="1">
    <citation type="submission" date="2008-09" db="EMBL/GenBank/DDBJ databases">
        <authorList>
            <person name="Fulton L."/>
            <person name="Clifton S."/>
            <person name="Fulton B."/>
            <person name="Xu J."/>
            <person name="Minx P."/>
            <person name="Pepin K.H."/>
            <person name="Johnson M."/>
            <person name="Thiruvilangam P."/>
            <person name="Bhonagiri V."/>
            <person name="Nash W.E."/>
            <person name="Mardis E.R."/>
            <person name="Wilson R.K."/>
        </authorList>
    </citation>
    <scope>NUCLEOTIDE SEQUENCE [LARGE SCALE GENOMIC DNA]</scope>
    <source>
        <strain evidence="9 10">DSM 13275</strain>
    </source>
</reference>
<dbReference type="GO" id="GO:0005886">
    <property type="term" value="C:plasma membrane"/>
    <property type="evidence" value="ECO:0007669"/>
    <property type="project" value="UniProtKB-SubCell"/>
</dbReference>
<feature type="transmembrane region" description="Helical" evidence="8">
    <location>
        <begin position="187"/>
        <end position="209"/>
    </location>
</feature>
<evidence type="ECO:0000256" key="6">
    <source>
        <dbReference type="ARBA" id="ARBA00023136"/>
    </source>
</evidence>
<name>B6FZM8_PEPHT</name>
<dbReference type="OrthoDB" id="9776324at2"/>
<dbReference type="AlphaFoldDB" id="B6FZM8"/>
<feature type="transmembrane region" description="Helical" evidence="8">
    <location>
        <begin position="79"/>
        <end position="98"/>
    </location>
</feature>
<dbReference type="InterPro" id="IPR048279">
    <property type="entry name" value="MdtK-like"/>
</dbReference>
<dbReference type="PANTHER" id="PTHR43549:SF3">
    <property type="entry name" value="MULTIDRUG RESISTANCE PROTEIN YPNP-RELATED"/>
    <property type="match status" value="1"/>
</dbReference>
<keyword evidence="6 8" id="KW-0472">Membrane</keyword>